<dbReference type="Proteomes" id="UP000255528">
    <property type="component" value="Unassembled WGS sequence"/>
</dbReference>
<dbReference type="RefSeq" id="WP_147295628.1">
    <property type="nucleotide sequence ID" value="NZ_UIGI01000001.1"/>
</dbReference>
<proteinExistence type="predicted"/>
<dbReference type="AlphaFoldDB" id="A0A381C6E7"/>
<sequence length="174" mass="20151">MKIISLTHALQRPGASNTFFKLLCLLLLSLTLFACTGLNYLYPKFTSYTGSDSAIVYVKDDGFNYSIYIFVLTEDNCFEKKERRLLTRNMMMKGSGTDIYEYKVQAGKYYVIGYQEPRAFHYRTFIPDLNSRYKISSGDISKLPFDGGEKEPEQVKGWNIKNICKDMFGYRHVD</sequence>
<evidence type="ECO:0008006" key="3">
    <source>
        <dbReference type="Google" id="ProtNLM"/>
    </source>
</evidence>
<reference evidence="1 2" key="1">
    <citation type="submission" date="2018-06" db="EMBL/GenBank/DDBJ databases">
        <authorList>
            <consortium name="Pathogen Informatics"/>
            <person name="Doyle S."/>
        </authorList>
    </citation>
    <scope>NUCLEOTIDE SEQUENCE [LARGE SCALE GENOMIC DNA]</scope>
    <source>
        <strain evidence="1 2">NCTC12119</strain>
    </source>
</reference>
<protein>
    <recommendedName>
        <fullName evidence="3">Lipoprotein</fullName>
    </recommendedName>
</protein>
<dbReference type="PROSITE" id="PS51257">
    <property type="entry name" value="PROKAR_LIPOPROTEIN"/>
    <property type="match status" value="1"/>
</dbReference>
<dbReference type="EMBL" id="UIGI01000001">
    <property type="protein sequence ID" value="SUW62493.1"/>
    <property type="molecule type" value="Genomic_DNA"/>
</dbReference>
<gene>
    <name evidence="1" type="ORF">NCTC12119_00929</name>
</gene>
<evidence type="ECO:0000313" key="2">
    <source>
        <dbReference type="Proteomes" id="UP000255528"/>
    </source>
</evidence>
<accession>A0A381C6E7</accession>
<organism evidence="1 2">
    <name type="scientific">Buttiauxella agrestis</name>
    <dbReference type="NCBI Taxonomy" id="82977"/>
    <lineage>
        <taxon>Bacteria</taxon>
        <taxon>Pseudomonadati</taxon>
        <taxon>Pseudomonadota</taxon>
        <taxon>Gammaproteobacteria</taxon>
        <taxon>Enterobacterales</taxon>
        <taxon>Enterobacteriaceae</taxon>
        <taxon>Buttiauxella</taxon>
    </lineage>
</organism>
<name>A0A381C6E7_9ENTR</name>
<evidence type="ECO:0000313" key="1">
    <source>
        <dbReference type="EMBL" id="SUW62493.1"/>
    </source>
</evidence>